<keyword evidence="11 17" id="KW-0735">Signal-anchor</keyword>
<comment type="subunit">
    <text evidence="3 17 18">Homotetramer.</text>
</comment>
<protein>
    <recommendedName>
        <fullName evidence="17 18">Neuraminidase</fullName>
        <ecNumber evidence="17 18">3.2.1.18</ecNumber>
    </recommendedName>
</protein>
<gene>
    <name evidence="17 18 19" type="primary">NA</name>
</gene>
<comment type="similarity">
    <text evidence="17 18">Belongs to the glycosyl hydrolase 34 family.</text>
</comment>
<feature type="disulfide bond" evidence="17">
    <location>
        <begin position="92"/>
        <end position="417"/>
    </location>
</feature>
<evidence type="ECO:0000256" key="6">
    <source>
        <dbReference type="ARBA" id="ARBA00022723"/>
    </source>
</evidence>
<evidence type="ECO:0000256" key="18">
    <source>
        <dbReference type="RuleBase" id="RU361252"/>
    </source>
</evidence>
<feature type="binding site" evidence="17">
    <location>
        <position position="118"/>
    </location>
    <ligand>
        <name>substrate</name>
    </ligand>
</feature>
<feature type="transmembrane region" description="Helical" evidence="17">
    <location>
        <begin position="7"/>
        <end position="30"/>
    </location>
</feature>
<feature type="binding site" evidence="17">
    <location>
        <position position="293"/>
    </location>
    <ligand>
        <name>Ca(2+)</name>
        <dbReference type="ChEBI" id="CHEBI:29108"/>
    </ligand>
</feature>
<comment type="domain">
    <text evidence="17">Intact N-terminus is essential for virion morphogenesis. Possess two apical sorting signals, one in the ectodomain, which is likely to be a glycan, and the other in the transmembrane domain. The transmembrane domain also plays a role in lipid raft association.</text>
</comment>
<proteinExistence type="inferred from homology"/>
<feature type="disulfide bond" evidence="17">
    <location>
        <begin position="278"/>
        <end position="291"/>
    </location>
</feature>
<feature type="binding site" evidence="17">
    <location>
        <position position="297"/>
    </location>
    <ligand>
        <name>Ca(2+)</name>
        <dbReference type="ChEBI" id="CHEBI:29108"/>
    </ligand>
</feature>
<keyword evidence="13 17" id="KW-0472">Membrane</keyword>
<evidence type="ECO:0000256" key="2">
    <source>
        <dbReference type="ARBA" id="ARBA00004597"/>
    </source>
</evidence>
<dbReference type="Gene3D" id="2.120.10.10">
    <property type="match status" value="1"/>
</dbReference>
<evidence type="ECO:0000256" key="1">
    <source>
        <dbReference type="ARBA" id="ARBA00001913"/>
    </source>
</evidence>
<evidence type="ECO:0000256" key="16">
    <source>
        <dbReference type="ARBA" id="ARBA00023295"/>
    </source>
</evidence>
<evidence type="ECO:0000256" key="3">
    <source>
        <dbReference type="ARBA" id="ARBA00011881"/>
    </source>
</evidence>
<keyword evidence="15 17" id="KW-0325">Glycoprotein</keyword>
<evidence type="ECO:0000256" key="11">
    <source>
        <dbReference type="ARBA" id="ARBA00022968"/>
    </source>
</evidence>
<feature type="active site" description="Nucleophile" evidence="17">
    <location>
        <position position="406"/>
    </location>
</feature>
<evidence type="ECO:0000313" key="19">
    <source>
        <dbReference type="EMBL" id="QHF16546.1"/>
    </source>
</evidence>
<evidence type="ECO:0000256" key="8">
    <source>
        <dbReference type="ARBA" id="ARBA00022837"/>
    </source>
</evidence>
<feature type="disulfide bond" evidence="17">
    <location>
        <begin position="183"/>
        <end position="230"/>
    </location>
</feature>
<feature type="disulfide bond" evidence="17">
    <location>
        <begin position="232"/>
        <end position="237"/>
    </location>
</feature>
<evidence type="ECO:0000256" key="10">
    <source>
        <dbReference type="ARBA" id="ARBA00022870"/>
    </source>
</evidence>
<evidence type="ECO:0000256" key="9">
    <source>
        <dbReference type="ARBA" id="ARBA00022844"/>
    </source>
</evidence>
<evidence type="ECO:0000256" key="7">
    <source>
        <dbReference type="ARBA" id="ARBA00022801"/>
    </source>
</evidence>
<evidence type="ECO:0000256" key="14">
    <source>
        <dbReference type="ARBA" id="ARBA00023157"/>
    </source>
</evidence>
<dbReference type="GO" id="GO:0004308">
    <property type="term" value="F:exo-alpha-sialidase activity"/>
    <property type="evidence" value="ECO:0007669"/>
    <property type="project" value="UniProtKB-UniRule"/>
</dbReference>
<keyword evidence="4 17" id="KW-1032">Host cell membrane</keyword>
<comment type="cofactor">
    <cofactor evidence="1 17 18">
        <name>Ca(2+)</name>
        <dbReference type="ChEBI" id="CHEBI:29108"/>
    </cofactor>
</comment>
<feature type="active site" description="Proton donor/acceptor" evidence="17">
    <location>
        <position position="151"/>
    </location>
</feature>
<feature type="disulfide bond" evidence="17">
    <location>
        <begin position="280"/>
        <end position="289"/>
    </location>
</feature>
<dbReference type="GO" id="GO:0046872">
    <property type="term" value="F:metal ion binding"/>
    <property type="evidence" value="ECO:0007669"/>
    <property type="project" value="UniProtKB-UniRule"/>
</dbReference>
<dbReference type="GO" id="GO:0055036">
    <property type="term" value="C:virion membrane"/>
    <property type="evidence" value="ECO:0007669"/>
    <property type="project" value="UniProtKB-SubCell"/>
</dbReference>
<keyword evidence="7 17" id="KW-0378">Hydrolase</keyword>
<dbReference type="Pfam" id="PF00064">
    <property type="entry name" value="Neur"/>
    <property type="match status" value="1"/>
</dbReference>
<feature type="binding site" evidence="17">
    <location>
        <position position="292"/>
    </location>
    <ligand>
        <name>substrate</name>
    </ligand>
</feature>
<feature type="region of interest" description="Involved in apical transport and lipid raft association" evidence="17">
    <location>
        <begin position="11"/>
        <end position="33"/>
    </location>
</feature>
<comment type="function">
    <text evidence="17">Catalyzes the removal of terminal sialic acid residues from viral and cellular glycoconjugates. Cleaves off the terminal sialic acids on the glycosylated HA during virus budding to facilitate virus release. Additionally helps virus spread through the circulation by further removing sialic acids from the cell surface. These cleavages prevent self-aggregation and ensure the efficient spread of the progeny virus from cell to cell. Otherwise, infection would be limited to one round of replication. Described as a receptor-destroying enzyme because it cleaves a terminal sialic acid from the cellular receptors. May facilitate viral invasion of the upper airways by cleaving the sialic acid moities on the mucin of the airway epithelial cells. Likely to plays a role in the budding process through its association with lipid rafts during intracellular transport. May additionally display a raft-association independent effect on budding. Plays a role in the determination of host range restriction on replication and virulence. Sialidase activity in late endosome/lysosome traffic seems to enhance virus replication.</text>
</comment>
<comment type="catalytic activity">
    <reaction evidence="17 18">
        <text>Hydrolysis of alpha-(2-&gt;3)-, alpha-(2-&gt;6)-, alpha-(2-&gt;8)- glycosidic linkages of terminal sialic acid residues in oligosaccharides, glycoproteins, glycolipids, colominic acid and synthetic substrates.</text>
        <dbReference type="EC" id="3.2.1.18"/>
    </reaction>
</comment>
<keyword evidence="10 17" id="KW-1043">Host membrane</keyword>
<evidence type="ECO:0000256" key="15">
    <source>
        <dbReference type="ARBA" id="ARBA00023180"/>
    </source>
</evidence>
<comment type="caution">
    <text evidence="17">Lacks conserved residue(s) required for the propagation of feature annotation.</text>
</comment>
<comment type="PTM">
    <text evidence="17 18">N-glycosylated.</text>
</comment>
<evidence type="ECO:0000256" key="4">
    <source>
        <dbReference type="ARBA" id="ARBA00022511"/>
    </source>
</evidence>
<accession>A0A7D0TQQ6</accession>
<keyword evidence="5 17" id="KW-0812">Transmembrane</keyword>
<dbReference type="InterPro" id="IPR033654">
    <property type="entry name" value="Sialidase_Influenza_A/B"/>
</dbReference>
<feature type="region of interest" description="Head of neuraminidase" evidence="17">
    <location>
        <begin position="91"/>
        <end position="469"/>
    </location>
</feature>
<keyword evidence="6 17" id="KW-0479">Metal-binding</keyword>
<dbReference type="CDD" id="cd15483">
    <property type="entry name" value="Influenza_NA"/>
    <property type="match status" value="1"/>
</dbReference>
<organism evidence="19">
    <name type="scientific">Influenza A virus</name>
    <dbReference type="NCBI Taxonomy" id="11320"/>
    <lineage>
        <taxon>Viruses</taxon>
        <taxon>Riboviria</taxon>
        <taxon>Orthornavirae</taxon>
        <taxon>Negarnaviricota</taxon>
        <taxon>Polyploviricotina</taxon>
        <taxon>Insthoviricetes</taxon>
        <taxon>Articulavirales</taxon>
        <taxon>Orthomyxoviridae</taxon>
        <taxon>Alphainfluenzavirus</taxon>
        <taxon>Alphainfluenzavirus influenzae</taxon>
    </lineage>
</organism>
<evidence type="ECO:0000256" key="12">
    <source>
        <dbReference type="ARBA" id="ARBA00022989"/>
    </source>
</evidence>
<keyword evidence="8 17" id="KW-0106">Calcium</keyword>
<dbReference type="GO" id="GO:0020002">
    <property type="term" value="C:host cell plasma membrane"/>
    <property type="evidence" value="ECO:0007669"/>
    <property type="project" value="UniProtKB-SubCell"/>
</dbReference>
<evidence type="ECO:0000256" key="5">
    <source>
        <dbReference type="ARBA" id="ARBA00022692"/>
    </source>
</evidence>
<keyword evidence="9 17" id="KW-0946">Virion</keyword>
<dbReference type="HAMAP" id="MF_04071">
    <property type="entry name" value="INFV_NRAM"/>
    <property type="match status" value="1"/>
</dbReference>
<feature type="binding site" evidence="17">
    <location>
        <position position="371"/>
    </location>
    <ligand>
        <name>substrate</name>
    </ligand>
</feature>
<reference evidence="19" key="1">
    <citation type="journal article" date="2020" name="Transbound. Emerg. Dis.">
        <title>Diversity of influenza A viruses retrieved from respiratory disease outbreaks and subclinically infected herds in Spain (2017-2019).</title>
        <authorList>
            <person name="Sosa Portugal S."/>
            <person name="Cortey M."/>
            <person name="Tello M."/>
            <person name="Casanovas C."/>
            <person name="Mesonero-Escuredo S."/>
            <person name="Barrabes S."/>
            <person name="Pineda P."/>
            <person name="Wacheck S."/>
            <person name="Martin-Valls G."/>
            <person name="Mateu E."/>
        </authorList>
    </citation>
    <scope>NUCLEOTIDE SEQUENCE</scope>
    <source>
        <strain evidence="19">A/swine/Spain/102/2018</strain>
    </source>
</reference>
<keyword evidence="12 17" id="KW-1133">Transmembrane helix</keyword>
<comment type="subcellular location">
    <subcellularLocation>
        <location evidence="2">Host membrane</location>
        <topology evidence="2">Single-pass type II membrane protein</topology>
    </subcellularLocation>
    <subcellularLocation>
        <location evidence="17">Virion membrane</location>
    </subcellularLocation>
    <subcellularLocation>
        <location evidence="17">Host apical cell membrane</location>
        <topology evidence="17">Single-pass type II membrane protein</topology>
    </subcellularLocation>
    <text evidence="17">Preferentially accumulates at the apical plasma membrane in infected polarized epithelial cells, which is the virus assembly site. Uses lipid rafts for cell surface transport and apical sorting. In the virion, forms a mushroom-shaped spike on the surface of the membrane.</text>
</comment>
<feature type="disulfide bond" evidence="17">
    <location>
        <begin position="124"/>
        <end position="129"/>
    </location>
</feature>
<name>A0A7D0TQQ6_9INFA</name>
<dbReference type="EC" id="3.2.1.18" evidence="17 18"/>
<evidence type="ECO:0000256" key="17">
    <source>
        <dbReference type="HAMAP-Rule" id="MF_04071"/>
    </source>
</evidence>
<dbReference type="GO" id="GO:0046761">
    <property type="term" value="P:viral budding from plasma membrane"/>
    <property type="evidence" value="ECO:0007669"/>
    <property type="project" value="UniProtKB-UniRule"/>
</dbReference>
<sequence>MNPNQKIITVGSVSLTIATMCFFMQIAILITTVTLHFKQCECNSPANNQVMTCEPIIIERNITKIMYFANTTIKKETCPKLVEYRSWEKPQCKITGFAPFSKDNSIRLSAGGAIWVTREPYVSCDSSKCYQFALGQGTTLDNRHSNDTIHDRTPYRTLLMNELGVPFHLGTRQVCIAWSSSSCYDGKAWLHVCITGHDNNATASFIYDGRLVDSIGSWSKNILRTQESECVCINGTCTVVMTDGSASGRADTKIIFVEEGKIIHISPLSGSAQHVEECSCYPRYPDVRCICRDNWRGSNRPIVDINVKDYSIDSSYVCSGLVGDTPRNNDRFSNSNCKNPNNEKGNHGVKGWAFDDGNDIWMGRTINEDSRLGYETFKVIGGWSKSNSKVQTNRQIIVDSSNRSGYSGVFSVEGKSCINRCFYVELIRGRRSETRVWWTSNSIVVFCGTSGTYGSGSWPDGADINLMPI</sequence>
<dbReference type="SUPFAM" id="SSF50939">
    <property type="entry name" value="Sialidases"/>
    <property type="match status" value="1"/>
</dbReference>
<comment type="activity regulation">
    <text evidence="17">Inhibited by the neuraminidase inhibitors zanamivir (Relenza) and oseltamivir (Tamiflu). These drugs interfere with the release of progeny virus from infected cells and are effective against all influenza strains. Resistance to neuraminidase inhibitors is quite rare.</text>
</comment>
<feature type="binding site" evidence="17">
    <location>
        <begin position="276"/>
        <end position="277"/>
    </location>
    <ligand>
        <name>substrate</name>
    </ligand>
</feature>
<feature type="binding site" evidence="17">
    <location>
        <position position="152"/>
    </location>
    <ligand>
        <name>substrate</name>
    </ligand>
</feature>
<feature type="binding site" evidence="17">
    <location>
        <position position="324"/>
    </location>
    <ligand>
        <name>Ca(2+)</name>
        <dbReference type="ChEBI" id="CHEBI:29108"/>
    </ligand>
</feature>
<dbReference type="GO" id="GO:0005975">
    <property type="term" value="P:carbohydrate metabolic process"/>
    <property type="evidence" value="ECO:0007669"/>
    <property type="project" value="UniProtKB-UniRule"/>
</dbReference>
<keyword evidence="16 17" id="KW-0326">Glycosidase</keyword>
<dbReference type="InterPro" id="IPR036278">
    <property type="entry name" value="Sialidase_sf"/>
</dbReference>
<evidence type="ECO:0000256" key="13">
    <source>
        <dbReference type="ARBA" id="ARBA00023136"/>
    </source>
</evidence>
<dbReference type="EMBL" id="MN933419">
    <property type="protein sequence ID" value="QHF16546.1"/>
    <property type="molecule type" value="Viral_cRNA"/>
</dbReference>
<dbReference type="InterPro" id="IPR001860">
    <property type="entry name" value="Glyco_hydro_34"/>
</dbReference>
<keyword evidence="14 17" id="KW-1015">Disulfide bond</keyword>
<dbReference type="GO" id="GO:0016020">
    <property type="term" value="C:membrane"/>
    <property type="evidence" value="ECO:0007669"/>
    <property type="project" value="UniProtKB-UniRule"/>
</dbReference>